<organism evidence="1 2">
    <name type="scientific">Larimichthys crocea</name>
    <name type="common">Large yellow croaker</name>
    <name type="synonym">Pseudosciaena crocea</name>
    <dbReference type="NCBI Taxonomy" id="215358"/>
    <lineage>
        <taxon>Eukaryota</taxon>
        <taxon>Metazoa</taxon>
        <taxon>Chordata</taxon>
        <taxon>Craniata</taxon>
        <taxon>Vertebrata</taxon>
        <taxon>Euteleostomi</taxon>
        <taxon>Actinopterygii</taxon>
        <taxon>Neopterygii</taxon>
        <taxon>Teleostei</taxon>
        <taxon>Neoteleostei</taxon>
        <taxon>Acanthomorphata</taxon>
        <taxon>Eupercaria</taxon>
        <taxon>Sciaenidae</taxon>
        <taxon>Larimichthys</taxon>
    </lineage>
</organism>
<sequence>MRVGAATLAGGIFGLLGTLCFFLAFGTDYWLVASDDCGPYAWPTQTTLTGGKDANGTEIQLVQAVTSSSPPPPSLTLHHEGFFWRCVFQVEPTAHAVLATLFTNQPESKVCVHGYLFPLPVALGQVPHPSYDATAVFRGFWTVLIILGLVAALTGGFLLVCGVPFISHKLFKLGGALLITAACLFLFTLLLYVLWMEAVEVKRYVLQERGEACPNAQVSVLYGLSFMVAAAGVPLELISGLIFMLVARALRDSK</sequence>
<protein>
    <submittedName>
        <fullName evidence="1">Uncharacterized protein</fullName>
    </submittedName>
</protein>
<gene>
    <name evidence="1" type="ORF">E3U43_001562</name>
</gene>
<evidence type="ECO:0000313" key="2">
    <source>
        <dbReference type="Proteomes" id="UP000793456"/>
    </source>
</evidence>
<reference evidence="1" key="1">
    <citation type="submission" date="2018-11" db="EMBL/GenBank/DDBJ databases">
        <title>The sequence and de novo assembly of Larimichthys crocea genome using PacBio and Hi-C technologies.</title>
        <authorList>
            <person name="Xu P."/>
            <person name="Chen B."/>
            <person name="Zhou Z."/>
            <person name="Ke Q."/>
            <person name="Wu Y."/>
            <person name="Bai H."/>
            <person name="Pu F."/>
        </authorList>
    </citation>
    <scope>NUCLEOTIDE SEQUENCE</scope>
    <source>
        <tissue evidence="1">Muscle</tissue>
    </source>
</reference>
<accession>A0ACD3RDR8</accession>
<evidence type="ECO:0000313" key="1">
    <source>
        <dbReference type="EMBL" id="TMS17493.1"/>
    </source>
</evidence>
<dbReference type="EMBL" id="CM011680">
    <property type="protein sequence ID" value="TMS17493.1"/>
    <property type="molecule type" value="Genomic_DNA"/>
</dbReference>
<dbReference type="Proteomes" id="UP000793456">
    <property type="component" value="Chromosome VII"/>
</dbReference>
<proteinExistence type="predicted"/>
<keyword evidence="2" id="KW-1185">Reference proteome</keyword>
<name>A0ACD3RDR8_LARCR</name>
<comment type="caution">
    <text evidence="1">The sequence shown here is derived from an EMBL/GenBank/DDBJ whole genome shotgun (WGS) entry which is preliminary data.</text>
</comment>